<comment type="caution">
    <text evidence="6">The sequence shown here is derived from an EMBL/GenBank/DDBJ whole genome shotgun (WGS) entry which is preliminary data.</text>
</comment>
<evidence type="ECO:0000256" key="2">
    <source>
        <dbReference type="ARBA" id="ARBA00022450"/>
    </source>
</evidence>
<dbReference type="SUPFAM" id="SSF56801">
    <property type="entry name" value="Acetyl-CoA synthetase-like"/>
    <property type="match status" value="2"/>
</dbReference>
<dbReference type="GO" id="GO:0008610">
    <property type="term" value="P:lipid biosynthetic process"/>
    <property type="evidence" value="ECO:0007669"/>
    <property type="project" value="UniProtKB-ARBA"/>
</dbReference>
<dbReference type="NCBIfam" id="TIGR01733">
    <property type="entry name" value="AA-adenyl-dom"/>
    <property type="match status" value="1"/>
</dbReference>
<dbReference type="InterPro" id="IPR023213">
    <property type="entry name" value="CAT-like_dom_sf"/>
</dbReference>
<dbReference type="RefSeq" id="WP_196194959.1">
    <property type="nucleotide sequence ID" value="NZ_JADPRT010000006.1"/>
</dbReference>
<dbReference type="Pfam" id="PF00550">
    <property type="entry name" value="PP-binding"/>
    <property type="match status" value="1"/>
</dbReference>
<dbReference type="Proteomes" id="UP000657385">
    <property type="component" value="Unassembled WGS sequence"/>
</dbReference>
<dbReference type="SUPFAM" id="SSF52777">
    <property type="entry name" value="CoA-dependent acyltransferases"/>
    <property type="match status" value="2"/>
</dbReference>
<dbReference type="PROSITE" id="PS00012">
    <property type="entry name" value="PHOSPHOPANTETHEINE"/>
    <property type="match status" value="1"/>
</dbReference>
<dbReference type="Gene3D" id="3.30.300.30">
    <property type="match status" value="2"/>
</dbReference>
<evidence type="ECO:0000256" key="1">
    <source>
        <dbReference type="ARBA" id="ARBA00001957"/>
    </source>
</evidence>
<dbReference type="EMBL" id="JADPRT010000006">
    <property type="protein sequence ID" value="MBF9069814.1"/>
    <property type="molecule type" value="Genomic_DNA"/>
</dbReference>
<dbReference type="InterPro" id="IPR020845">
    <property type="entry name" value="AMP-binding_CS"/>
</dbReference>
<dbReference type="Gene3D" id="3.30.559.10">
    <property type="entry name" value="Chloramphenicol acetyltransferase-like domain"/>
    <property type="match status" value="1"/>
</dbReference>
<dbReference type="Gene3D" id="3.30.559.30">
    <property type="entry name" value="Nonribosomal peptide synthetase, condensation domain"/>
    <property type="match status" value="1"/>
</dbReference>
<dbReference type="SUPFAM" id="SSF47336">
    <property type="entry name" value="ACP-like"/>
    <property type="match status" value="1"/>
</dbReference>
<dbReference type="GO" id="GO:0005737">
    <property type="term" value="C:cytoplasm"/>
    <property type="evidence" value="ECO:0007669"/>
    <property type="project" value="TreeGrafter"/>
</dbReference>
<feature type="domain" description="Carrier" evidence="5">
    <location>
        <begin position="516"/>
        <end position="590"/>
    </location>
</feature>
<reference evidence="6" key="1">
    <citation type="submission" date="2020-11" db="EMBL/GenBank/DDBJ databases">
        <title>Isolation and identification of active actinomycetes.</title>
        <authorList>
            <person name="Yu B."/>
        </authorList>
    </citation>
    <scope>NUCLEOTIDE SEQUENCE</scope>
    <source>
        <strain evidence="6">NEAU-YB345</strain>
    </source>
</reference>
<dbReference type="PANTHER" id="PTHR45527:SF1">
    <property type="entry name" value="FATTY ACID SYNTHASE"/>
    <property type="match status" value="1"/>
</dbReference>
<evidence type="ECO:0000313" key="7">
    <source>
        <dbReference type="Proteomes" id="UP000657385"/>
    </source>
</evidence>
<comment type="cofactor">
    <cofactor evidence="1">
        <name>pantetheine 4'-phosphate</name>
        <dbReference type="ChEBI" id="CHEBI:47942"/>
    </cofactor>
</comment>
<dbReference type="InterPro" id="IPR000873">
    <property type="entry name" value="AMP-dep_synth/lig_dom"/>
</dbReference>
<evidence type="ECO:0000313" key="6">
    <source>
        <dbReference type="EMBL" id="MBF9069814.1"/>
    </source>
</evidence>
<name>A0A931FGQ1_9ACTN</name>
<protein>
    <submittedName>
        <fullName evidence="6">Amino acid adenylation domain-containing protein</fullName>
    </submittedName>
</protein>
<dbReference type="GO" id="GO:0044550">
    <property type="term" value="P:secondary metabolite biosynthetic process"/>
    <property type="evidence" value="ECO:0007669"/>
    <property type="project" value="TreeGrafter"/>
</dbReference>
<sequence length="1540" mass="164116">MTGRTVLDAFHDQVDARPEAIAVRWGDETFTYRELSAAAAALRDRIVPLLAADTAEPRVAFYGDRDPSLVAAVLGILESGATFVGIDPTWPTARQHEVLRDSAAAVLVLGAGTRPEELLDTCTVPLVDAVFAHDYASAAPPVRLPGRSAAYLVFTSGSTGRPKGVVAEHAGILATVQALRSRWQTTPEDVVLQFSPVSVDILFEELFVALTAGASVSLPGAEAFSDFDAFDTLLRSHSVSTLDISVDFWRGWTRHRLGSDLHEPMSQSLRVVAVGSDAVLPEDITDWLRLGPSAGLYNMYGSTEQTVTSIVAGPLRPGDPVIAGSIGTPLDGVGAAVLDAQGGPCPPGVVGELHVWGWPVTRGYHGRPGATAAKYLPCPWAAGERMYATGDLCLRLVNGEFCFVGRSGRRVMVSGFTVHPEEIESVVAMLPGVGGVRVDQTHDEHQGSLLRCRIEIGTLPSDAGQFVRSVSDALTAKLPAPSLPKRYELVAEGSPVAVLTPAGRPLGTPADAPATESSPVITGAAAQLWSELLGNQEFTPADNFFDLGGNSVLSAQLLARIRQAGGEISSEEFFREPTLGRCAAALDRRAGLPLPDSAGPTTAPGRPGPMPASMAQQIMAAAADLATEPFRYHVALACELSGPVDDDLVRRTLTRVAAEHPVLRTAVRTDGEAWIQELTDGRTVPFDVVTVKVPAAEFLNTGGPELRRFLEQPLDLANGEALRARLIRGLDGTTVLIFVLHHAAIDEASGRLLMEEFARVYSLLDEGDTGPAATADDRYRAYTVWSCGEPLREATRAAVSAWSAHLQGVPTEPATVRSDPEAAVDDQLAPQGRQFEMTLDPEQSRELRHLFGNLGVTAFQGFLAAVGVLLARHGTERDVVVGVPFSTRGRPEFDRTIGAFTQVLAIRLDLTDSPTLREVTQRAWRATVRGMDAAVGVDITDERPAYRCLVLADEVEQSPVRCGRGELRPLDYPIFSSTSELTLILGVTDDGCYRVRLVHPTRSYTPSTVRRLAYGLRAILTSFLDGLEARVHDVRVPAGDLSVLNGPSVALEGEAALPLWEQIRRQAQRTPDATAVVDGGVRTSYAELMHGARSLAATLRRRPGGYVPVLAESGRGLVAAMIGVGMAGKAFVPMDPEWPTDRVSTLVQQVDCAAVLTGDGVQAPAGITTLPLDEVLSLPEDEDEPEPVPGSLDAPMYAIFTSGSTGMPKAAANHHRGVVNRVAWMTREFGRSAAETVLQTTPPTFDSCVWEYLWPLTVGGRTVLTRTAQLGDADALWSLVIRERVRTLDLVPTLLNVLLDAVGRSPLDDVEQSSSGAAGMHQLRLMIVGSDRLPPALVRAVHTQLPDLRMVNLYGPTEASIGSVFHDVAAATGGSVPIGVPIANTSAVVLDELRRPVPHGVEGELYLGGDCVGLGYVGDEARTRRVFLTDGVSGASNARRLYRTGDRARVGTTGRLEFLGRVDSQVKVNGVRIELDEINAAFENVAGVAEAAVVVHSDGYDPGLLRRLIGDALSGTSEEVAVKMLADISRANTGVGGPTC</sequence>
<dbReference type="InterPro" id="IPR006162">
    <property type="entry name" value="Ppantetheine_attach_site"/>
</dbReference>
<dbReference type="InterPro" id="IPR010071">
    <property type="entry name" value="AA_adenyl_dom"/>
</dbReference>
<dbReference type="Gene3D" id="3.40.50.980">
    <property type="match status" value="2"/>
</dbReference>
<feature type="region of interest" description="Disordered" evidence="4">
    <location>
        <begin position="590"/>
        <end position="611"/>
    </location>
</feature>
<dbReference type="PROSITE" id="PS50075">
    <property type="entry name" value="CARRIER"/>
    <property type="match status" value="1"/>
</dbReference>
<proteinExistence type="predicted"/>
<evidence type="ECO:0000259" key="5">
    <source>
        <dbReference type="PROSITE" id="PS50075"/>
    </source>
</evidence>
<dbReference type="InterPro" id="IPR009081">
    <property type="entry name" value="PP-bd_ACP"/>
</dbReference>
<evidence type="ECO:0000256" key="3">
    <source>
        <dbReference type="ARBA" id="ARBA00022553"/>
    </source>
</evidence>
<dbReference type="GO" id="GO:0043041">
    <property type="term" value="P:amino acid activation for nonribosomal peptide biosynthetic process"/>
    <property type="evidence" value="ECO:0007669"/>
    <property type="project" value="TreeGrafter"/>
</dbReference>
<dbReference type="Pfam" id="PF00501">
    <property type="entry name" value="AMP-binding"/>
    <property type="match status" value="2"/>
</dbReference>
<dbReference type="InterPro" id="IPR036736">
    <property type="entry name" value="ACP-like_sf"/>
</dbReference>
<dbReference type="Pfam" id="PF00668">
    <property type="entry name" value="Condensation"/>
    <property type="match status" value="1"/>
</dbReference>
<dbReference type="InterPro" id="IPR001242">
    <property type="entry name" value="Condensation_dom"/>
</dbReference>
<dbReference type="Gene3D" id="2.30.38.10">
    <property type="entry name" value="Luciferase, Domain 3"/>
    <property type="match status" value="1"/>
</dbReference>
<keyword evidence="7" id="KW-1185">Reference proteome</keyword>
<evidence type="ECO:0000256" key="4">
    <source>
        <dbReference type="SAM" id="MobiDB-lite"/>
    </source>
</evidence>
<dbReference type="InterPro" id="IPR045851">
    <property type="entry name" value="AMP-bd_C_sf"/>
</dbReference>
<gene>
    <name evidence="6" type="ORF">I2501_17470</name>
</gene>
<dbReference type="Gene3D" id="1.10.1200.10">
    <property type="entry name" value="ACP-like"/>
    <property type="match status" value="1"/>
</dbReference>
<dbReference type="Gene3D" id="3.40.50.12780">
    <property type="entry name" value="N-terminal domain of ligase-like"/>
    <property type="match status" value="1"/>
</dbReference>
<organism evidence="6 7">
    <name type="scientific">Streptacidiphilus fuscans</name>
    <dbReference type="NCBI Taxonomy" id="2789292"/>
    <lineage>
        <taxon>Bacteria</taxon>
        <taxon>Bacillati</taxon>
        <taxon>Actinomycetota</taxon>
        <taxon>Actinomycetes</taxon>
        <taxon>Kitasatosporales</taxon>
        <taxon>Streptomycetaceae</taxon>
        <taxon>Streptacidiphilus</taxon>
    </lineage>
</organism>
<dbReference type="CDD" id="cd05930">
    <property type="entry name" value="A_NRPS"/>
    <property type="match status" value="1"/>
</dbReference>
<dbReference type="PANTHER" id="PTHR45527">
    <property type="entry name" value="NONRIBOSOMAL PEPTIDE SYNTHETASE"/>
    <property type="match status" value="1"/>
</dbReference>
<feature type="compositionally biased region" description="Low complexity" evidence="4">
    <location>
        <begin position="598"/>
        <end position="611"/>
    </location>
</feature>
<keyword evidence="2" id="KW-0596">Phosphopantetheine</keyword>
<accession>A0A931FGQ1</accession>
<dbReference type="InterPro" id="IPR042099">
    <property type="entry name" value="ANL_N_sf"/>
</dbReference>
<dbReference type="GO" id="GO:0031177">
    <property type="term" value="F:phosphopantetheine binding"/>
    <property type="evidence" value="ECO:0007669"/>
    <property type="project" value="TreeGrafter"/>
</dbReference>
<dbReference type="GO" id="GO:0003824">
    <property type="term" value="F:catalytic activity"/>
    <property type="evidence" value="ECO:0007669"/>
    <property type="project" value="InterPro"/>
</dbReference>
<dbReference type="PROSITE" id="PS00455">
    <property type="entry name" value="AMP_BINDING"/>
    <property type="match status" value="1"/>
</dbReference>
<keyword evidence="3" id="KW-0597">Phosphoprotein</keyword>